<dbReference type="Pfam" id="PF08240">
    <property type="entry name" value="ADH_N"/>
    <property type="match status" value="1"/>
</dbReference>
<evidence type="ECO:0000256" key="1">
    <source>
        <dbReference type="ARBA" id="ARBA00001947"/>
    </source>
</evidence>
<evidence type="ECO:0000256" key="5">
    <source>
        <dbReference type="ARBA" id="ARBA00023002"/>
    </source>
</evidence>
<protein>
    <recommendedName>
        <fullName evidence="6">Alcohol dehydrogenase-like N-terminal domain-containing protein</fullName>
    </recommendedName>
</protein>
<comment type="similarity">
    <text evidence="2">Belongs to the zinc-containing alcohol dehydrogenase family.</text>
</comment>
<keyword evidence="3" id="KW-0479">Metal-binding</keyword>
<evidence type="ECO:0000256" key="2">
    <source>
        <dbReference type="ARBA" id="ARBA00008072"/>
    </source>
</evidence>
<evidence type="ECO:0000313" key="8">
    <source>
        <dbReference type="Proteomes" id="UP001491310"/>
    </source>
</evidence>
<dbReference type="Proteomes" id="UP001491310">
    <property type="component" value="Unassembled WGS sequence"/>
</dbReference>
<keyword evidence="8" id="KW-1185">Reference proteome</keyword>
<comment type="cofactor">
    <cofactor evidence="1">
        <name>Zn(2+)</name>
        <dbReference type="ChEBI" id="CHEBI:29105"/>
    </cofactor>
</comment>
<dbReference type="InterPro" id="IPR036291">
    <property type="entry name" value="NAD(P)-bd_dom_sf"/>
</dbReference>
<dbReference type="EMBL" id="JALJOT010000011">
    <property type="protein sequence ID" value="KAK9905516.1"/>
    <property type="molecule type" value="Genomic_DNA"/>
</dbReference>
<proteinExistence type="inferred from homology"/>
<dbReference type="PANTHER" id="PTHR43350:SF2">
    <property type="entry name" value="GROES-LIKE ZINC-BINDING ALCOHOL DEHYDROGENASE FAMILY PROTEIN"/>
    <property type="match status" value="1"/>
</dbReference>
<feature type="domain" description="Alcohol dehydrogenase-like N-terminal" evidence="6">
    <location>
        <begin position="25"/>
        <end position="132"/>
    </location>
</feature>
<dbReference type="Gene3D" id="3.90.180.10">
    <property type="entry name" value="Medium-chain alcohol dehydrogenases, catalytic domain"/>
    <property type="match status" value="1"/>
</dbReference>
<dbReference type="SUPFAM" id="SSF50129">
    <property type="entry name" value="GroES-like"/>
    <property type="match status" value="1"/>
</dbReference>
<evidence type="ECO:0000313" key="7">
    <source>
        <dbReference type="EMBL" id="KAK9905516.1"/>
    </source>
</evidence>
<evidence type="ECO:0000259" key="6">
    <source>
        <dbReference type="Pfam" id="PF08240"/>
    </source>
</evidence>
<dbReference type="SUPFAM" id="SSF51735">
    <property type="entry name" value="NAD(P)-binding Rossmann-fold domains"/>
    <property type="match status" value="1"/>
</dbReference>
<reference evidence="7 8" key="1">
    <citation type="journal article" date="2024" name="Nat. Commun.">
        <title>Phylogenomics reveals the evolutionary origins of lichenization in chlorophyte algae.</title>
        <authorList>
            <person name="Puginier C."/>
            <person name="Libourel C."/>
            <person name="Otte J."/>
            <person name="Skaloud P."/>
            <person name="Haon M."/>
            <person name="Grisel S."/>
            <person name="Petersen M."/>
            <person name="Berrin J.G."/>
            <person name="Delaux P.M."/>
            <person name="Dal Grande F."/>
            <person name="Keller J."/>
        </authorList>
    </citation>
    <scope>NUCLEOTIDE SEQUENCE [LARGE SCALE GENOMIC DNA]</scope>
    <source>
        <strain evidence="7 8">SAG 216-7</strain>
    </source>
</reference>
<accession>A0ABR2YHF6</accession>
<gene>
    <name evidence="7" type="ORF">WJX75_001362</name>
</gene>
<sequence>MQALKFSESGGLVYDGNHEKPIAAADEALIKVFRAGVCSTDLEILKGYVPGYNHILGHEFVGVVEACASRPDIEGKRVVGEINCPCSGAQTHPDPIFQRNHSPGRTVLGIIGKNGTMAEYMTLPVDNLYVVPQQITDKEACFAEPLAAACRIAEQQVVQKGDKVAVIGDGKLGLLVAQALIVQGQTELVHFGKHEHKLSLVQGGSWELVDESTSSRHAQEFDVVIEASGSSKGITLASAISRPMGTIILKSTCSAVNDPDMPLWSNIANDVVVNEKRLQGSRLCVGACVPFKRTI</sequence>
<keyword evidence="4" id="KW-0862">Zinc</keyword>
<organism evidence="7 8">
    <name type="scientific">Coccomyxa subellipsoidea</name>
    <dbReference type="NCBI Taxonomy" id="248742"/>
    <lineage>
        <taxon>Eukaryota</taxon>
        <taxon>Viridiplantae</taxon>
        <taxon>Chlorophyta</taxon>
        <taxon>core chlorophytes</taxon>
        <taxon>Trebouxiophyceae</taxon>
        <taxon>Trebouxiophyceae incertae sedis</taxon>
        <taxon>Coccomyxaceae</taxon>
        <taxon>Coccomyxa</taxon>
    </lineage>
</organism>
<evidence type="ECO:0000256" key="4">
    <source>
        <dbReference type="ARBA" id="ARBA00022833"/>
    </source>
</evidence>
<name>A0ABR2YHF6_9CHLO</name>
<dbReference type="PANTHER" id="PTHR43350">
    <property type="entry name" value="NAD-DEPENDENT ALCOHOL DEHYDROGENASE"/>
    <property type="match status" value="1"/>
</dbReference>
<dbReference type="InterPro" id="IPR013154">
    <property type="entry name" value="ADH-like_N"/>
</dbReference>
<keyword evidence="5" id="KW-0560">Oxidoreductase</keyword>
<comment type="caution">
    <text evidence="7">The sequence shown here is derived from an EMBL/GenBank/DDBJ whole genome shotgun (WGS) entry which is preliminary data.</text>
</comment>
<dbReference type="InterPro" id="IPR011032">
    <property type="entry name" value="GroES-like_sf"/>
</dbReference>
<evidence type="ECO:0000256" key="3">
    <source>
        <dbReference type="ARBA" id="ARBA00022723"/>
    </source>
</evidence>
<dbReference type="Gene3D" id="3.40.50.720">
    <property type="entry name" value="NAD(P)-binding Rossmann-like Domain"/>
    <property type="match status" value="1"/>
</dbReference>